<evidence type="ECO:0000256" key="1">
    <source>
        <dbReference type="ARBA" id="ARBA00023235"/>
    </source>
</evidence>
<evidence type="ECO:0000313" key="3">
    <source>
        <dbReference type="EMBL" id="MCQ1539084.1"/>
    </source>
</evidence>
<dbReference type="Pfam" id="PF01817">
    <property type="entry name" value="CM_2"/>
    <property type="match status" value="1"/>
</dbReference>
<dbReference type="PANTHER" id="PTHR38041:SF1">
    <property type="entry name" value="CHORISMATE MUTASE"/>
    <property type="match status" value="1"/>
</dbReference>
<feature type="domain" description="Chorismate mutase" evidence="2">
    <location>
        <begin position="1"/>
        <end position="88"/>
    </location>
</feature>
<name>A0ABD4TMT1_9EURY</name>
<dbReference type="InterPro" id="IPR002701">
    <property type="entry name" value="CM_II_prokaryot"/>
</dbReference>
<dbReference type="InterPro" id="IPR036263">
    <property type="entry name" value="Chorismate_II_sf"/>
</dbReference>
<protein>
    <submittedName>
        <fullName evidence="3">Chorismate mutase</fullName>
    </submittedName>
</protein>
<dbReference type="Proteomes" id="UP001524383">
    <property type="component" value="Unassembled WGS sequence"/>
</dbReference>
<dbReference type="AlphaFoldDB" id="A0ABD4TMT1"/>
<evidence type="ECO:0000313" key="4">
    <source>
        <dbReference type="Proteomes" id="UP001524383"/>
    </source>
</evidence>
<dbReference type="InterPro" id="IPR036979">
    <property type="entry name" value="CM_dom_sf"/>
</dbReference>
<dbReference type="SMART" id="SM00830">
    <property type="entry name" value="CM_2"/>
    <property type="match status" value="1"/>
</dbReference>
<evidence type="ECO:0000259" key="2">
    <source>
        <dbReference type="PROSITE" id="PS51168"/>
    </source>
</evidence>
<keyword evidence="4" id="KW-1185">Reference proteome</keyword>
<keyword evidence="1" id="KW-0413">Isomerase</keyword>
<dbReference type="SUPFAM" id="SSF48600">
    <property type="entry name" value="Chorismate mutase II"/>
    <property type="match status" value="1"/>
</dbReference>
<dbReference type="GO" id="GO:0019752">
    <property type="term" value="P:carboxylic acid metabolic process"/>
    <property type="evidence" value="ECO:0007669"/>
    <property type="project" value="UniProtKB-ARBA"/>
</dbReference>
<comment type="caution">
    <text evidence="3">The sequence shown here is derived from an EMBL/GenBank/DDBJ whole genome shotgun (WGS) entry which is preliminary data.</text>
</comment>
<organism evidence="3 4">
    <name type="scientific">Methanocalculus taiwanensis</name>
    <dbReference type="NCBI Taxonomy" id="106207"/>
    <lineage>
        <taxon>Archaea</taxon>
        <taxon>Methanobacteriati</taxon>
        <taxon>Methanobacteriota</taxon>
        <taxon>Stenosarchaea group</taxon>
        <taxon>Methanomicrobia</taxon>
        <taxon>Methanomicrobiales</taxon>
        <taxon>Methanocalculaceae</taxon>
        <taxon>Methanocalculus</taxon>
    </lineage>
</organism>
<dbReference type="RefSeq" id="WP_255333048.1">
    <property type="nucleotide sequence ID" value="NZ_VOTZ01000019.1"/>
</dbReference>
<gene>
    <name evidence="3" type="ORF">FTO68_08840</name>
</gene>
<accession>A0ABD4TMT1</accession>
<dbReference type="PANTHER" id="PTHR38041">
    <property type="entry name" value="CHORISMATE MUTASE"/>
    <property type="match status" value="1"/>
</dbReference>
<dbReference type="GO" id="GO:0004106">
    <property type="term" value="F:chorismate mutase activity"/>
    <property type="evidence" value="ECO:0007669"/>
    <property type="project" value="UniProtKB-ARBA"/>
</dbReference>
<dbReference type="EMBL" id="VOTZ01000019">
    <property type="protein sequence ID" value="MCQ1539084.1"/>
    <property type="molecule type" value="Genomic_DNA"/>
</dbReference>
<reference evidence="3 4" key="1">
    <citation type="submission" date="2019-08" db="EMBL/GenBank/DDBJ databases">
        <authorList>
            <person name="Chen S.-C."/>
            <person name="Lai M.-C."/>
            <person name="You Y.-T."/>
        </authorList>
    </citation>
    <scope>NUCLEOTIDE SEQUENCE [LARGE SCALE GENOMIC DNA]</scope>
    <source>
        <strain evidence="3 4">P2F9704a</strain>
    </source>
</reference>
<proteinExistence type="predicted"/>
<sequence>MTIDEIREEIATVDTEIVDLIKKRQSLAGLMAHEKVRAGRPPVDPAQREQVIARAVDRAVEAGVDPAGVREIFLRLVQMSEDKQRGCMGDGNLP</sequence>
<dbReference type="InterPro" id="IPR051331">
    <property type="entry name" value="Chorismate_mutase-related"/>
</dbReference>
<dbReference type="PROSITE" id="PS51168">
    <property type="entry name" value="CHORISMATE_MUT_2"/>
    <property type="match status" value="1"/>
</dbReference>
<dbReference type="Gene3D" id="1.20.59.10">
    <property type="entry name" value="Chorismate mutase"/>
    <property type="match status" value="1"/>
</dbReference>